<dbReference type="GO" id="GO:0071897">
    <property type="term" value="P:DNA biosynthetic process"/>
    <property type="evidence" value="ECO:0007669"/>
    <property type="project" value="UniProtKB-ARBA"/>
</dbReference>
<gene>
    <name evidence="1" type="ORF">RI129_012689</name>
</gene>
<name>A0AAN7V0Y8_9COLE</name>
<sequence>MALPPRDAFFSHLRNDGVSAEDYDHALNVWRAFSIQNLGQYADLYLKTDVLLLADIFENFRNTCMATYELDPIHYYTAPGLAFDSMLKITGIKLELLTDIDQIMFIESGIRGGVTQCSTRYASANNEYMSDGFNPERETNYLMYFDINSLYGATMCEALPYADFSFVDHFEALDILNHPDDSDVGYIVECDLDYPQELHESHNDLPLAPEHMIPPGSKSKFKKLLLTLYPKRNYVVHYRNLKLYIKQGLKLVKIHRVLRFKQSPWLRKYIDLNTGMRQQAKNEFDKHFFKLMINSVFGELMENVRKYKDVRLVTKWCGRYAAATYIAKPNFHSCTIFEEDMVIIEMNRLEVFLNKPIYAGFAVLDISKTFLYNFHYDYVLPKFSTRAKLLYTDTDSLIYSFTVPDIYRSMKEDIHRFDTSDYDRNNVFGIPLANKKVPGLMKDENNGTIMREFVGLRAKMYAYRVDGKIVKKSKGSTAASIKMITVEDYKNCLFNETIVKSNQHLIKSKKHTVYSVKQNKVVLSPHDDKRVIALDRINTRPWGYVSSTRL</sequence>
<dbReference type="InterPro" id="IPR023211">
    <property type="entry name" value="DNA_pol_palm_dom_sf"/>
</dbReference>
<accession>A0AAN7V0Y8</accession>
<dbReference type="PANTHER" id="PTHR31511:SF12">
    <property type="entry name" value="RHO TERMINATION FACTOR N-TERMINAL DOMAIN-CONTAINING PROTEIN"/>
    <property type="match status" value="1"/>
</dbReference>
<dbReference type="SUPFAM" id="SSF56672">
    <property type="entry name" value="DNA/RNA polymerases"/>
    <property type="match status" value="1"/>
</dbReference>
<dbReference type="AlphaFoldDB" id="A0AAN7V0Y8"/>
<organism evidence="1 2">
    <name type="scientific">Pyrocoelia pectoralis</name>
    <dbReference type="NCBI Taxonomy" id="417401"/>
    <lineage>
        <taxon>Eukaryota</taxon>
        <taxon>Metazoa</taxon>
        <taxon>Ecdysozoa</taxon>
        <taxon>Arthropoda</taxon>
        <taxon>Hexapoda</taxon>
        <taxon>Insecta</taxon>
        <taxon>Pterygota</taxon>
        <taxon>Neoptera</taxon>
        <taxon>Endopterygota</taxon>
        <taxon>Coleoptera</taxon>
        <taxon>Polyphaga</taxon>
        <taxon>Elateriformia</taxon>
        <taxon>Elateroidea</taxon>
        <taxon>Lampyridae</taxon>
        <taxon>Lampyrinae</taxon>
        <taxon>Pyrocoelia</taxon>
    </lineage>
</organism>
<dbReference type="Proteomes" id="UP001329430">
    <property type="component" value="Chromosome 10"/>
</dbReference>
<evidence type="ECO:0000313" key="2">
    <source>
        <dbReference type="Proteomes" id="UP001329430"/>
    </source>
</evidence>
<dbReference type="EMBL" id="JAVRBK010000010">
    <property type="protein sequence ID" value="KAK5638394.1"/>
    <property type="molecule type" value="Genomic_DNA"/>
</dbReference>
<evidence type="ECO:0008006" key="3">
    <source>
        <dbReference type="Google" id="ProtNLM"/>
    </source>
</evidence>
<evidence type="ECO:0000313" key="1">
    <source>
        <dbReference type="EMBL" id="KAK5638394.1"/>
    </source>
</evidence>
<dbReference type="InterPro" id="IPR043502">
    <property type="entry name" value="DNA/RNA_pol_sf"/>
</dbReference>
<reference evidence="1 2" key="1">
    <citation type="journal article" date="2024" name="Insects">
        <title>An Improved Chromosome-Level Genome Assembly of the Firefly Pyrocoelia pectoralis.</title>
        <authorList>
            <person name="Fu X."/>
            <person name="Meyer-Rochow V.B."/>
            <person name="Ballantyne L."/>
            <person name="Zhu X."/>
        </authorList>
    </citation>
    <scope>NUCLEOTIDE SEQUENCE [LARGE SCALE GENOMIC DNA]</scope>
    <source>
        <strain evidence="1">XCY_ONT2</strain>
    </source>
</reference>
<protein>
    <recommendedName>
        <fullName evidence="3">DNA-directed DNA polymerase</fullName>
    </recommendedName>
</protein>
<dbReference type="Gene3D" id="3.90.1600.10">
    <property type="entry name" value="Palm domain of DNA polymerase"/>
    <property type="match status" value="1"/>
</dbReference>
<proteinExistence type="predicted"/>
<comment type="caution">
    <text evidence="1">The sequence shown here is derived from an EMBL/GenBank/DDBJ whole genome shotgun (WGS) entry which is preliminary data.</text>
</comment>
<dbReference type="PANTHER" id="PTHR31511">
    <property type="entry name" value="PROTEIN CBG23764"/>
    <property type="match status" value="1"/>
</dbReference>
<keyword evidence="2" id="KW-1185">Reference proteome</keyword>